<reference evidence="1 2" key="1">
    <citation type="journal article" date="2017" name="Gigascience">
        <title>Draft genome of the honey bee ectoparasitic mite, Tropilaelaps mercedesae, is shaped by the parasitic life history.</title>
        <authorList>
            <person name="Dong X."/>
            <person name="Armstrong S.D."/>
            <person name="Xia D."/>
            <person name="Makepeace B.L."/>
            <person name="Darby A.C."/>
            <person name="Kadowaki T."/>
        </authorList>
    </citation>
    <scope>NUCLEOTIDE SEQUENCE [LARGE SCALE GENOMIC DNA]</scope>
    <source>
        <strain evidence="1">Wuxi-XJTLU</strain>
    </source>
</reference>
<keyword evidence="2" id="KW-1185">Reference proteome</keyword>
<dbReference type="InParanoid" id="A0A1V9WYH8"/>
<evidence type="ECO:0000313" key="1">
    <source>
        <dbReference type="EMBL" id="OQR66274.1"/>
    </source>
</evidence>
<dbReference type="Proteomes" id="UP000192247">
    <property type="component" value="Unassembled WGS sequence"/>
</dbReference>
<dbReference type="EMBL" id="MNPL01033121">
    <property type="protein sequence ID" value="OQR66274.1"/>
    <property type="molecule type" value="Genomic_DNA"/>
</dbReference>
<comment type="caution">
    <text evidence="1">The sequence shown here is derived from an EMBL/GenBank/DDBJ whole genome shotgun (WGS) entry which is preliminary data.</text>
</comment>
<organism evidence="1 2">
    <name type="scientific">Tropilaelaps mercedesae</name>
    <dbReference type="NCBI Taxonomy" id="418985"/>
    <lineage>
        <taxon>Eukaryota</taxon>
        <taxon>Metazoa</taxon>
        <taxon>Ecdysozoa</taxon>
        <taxon>Arthropoda</taxon>
        <taxon>Chelicerata</taxon>
        <taxon>Arachnida</taxon>
        <taxon>Acari</taxon>
        <taxon>Parasitiformes</taxon>
        <taxon>Mesostigmata</taxon>
        <taxon>Gamasina</taxon>
        <taxon>Dermanyssoidea</taxon>
        <taxon>Laelapidae</taxon>
        <taxon>Tropilaelaps</taxon>
    </lineage>
</organism>
<sequence length="127" mass="13967">MEVRSRRCTVSKTACTSPFFARFVMRFTLFCECCARGCIGSRCSGHLNRFSGPAPGDGSVVADCLVEPAMALSGSRGTDVSLLTRTLGGRRVKTDLVQSREETSYRSLWPNNGRARKLPQQQSLRMA</sequence>
<dbReference type="AlphaFoldDB" id="A0A1V9WYH8"/>
<feature type="non-terminal residue" evidence="1">
    <location>
        <position position="127"/>
    </location>
</feature>
<evidence type="ECO:0000313" key="2">
    <source>
        <dbReference type="Proteomes" id="UP000192247"/>
    </source>
</evidence>
<gene>
    <name evidence="1" type="ORF">BIW11_14262</name>
</gene>
<accession>A0A1V9WYH8</accession>
<protein>
    <submittedName>
        <fullName evidence="1">Uncharacterized protein</fullName>
    </submittedName>
</protein>
<name>A0A1V9WYH8_9ACAR</name>
<proteinExistence type="predicted"/>